<evidence type="ECO:0000313" key="3">
    <source>
        <dbReference type="Proteomes" id="UP000008744"/>
    </source>
</evidence>
<sequence length="164" mass="17730">MKYLTHTHKESYTLVARKRYMKNLLRQHAFMANTQKQPPSAGGGGGGSGGGSVTHSPERLRGATQDLFELLERVQCSRLDDQRCVLPAYFSQVGTKCGSGNGNGNGNGVMGDWRNGNQGQSSPASRVHVHRTRPTTMGHQLVPGHMLWCSNNPTAAPMDACPLV</sequence>
<dbReference type="OrthoDB" id="2499658at2759"/>
<gene>
    <name evidence="2" type="primary">Dper\GL18867</name>
    <name evidence="2" type="ORF">Dper_GL18867</name>
</gene>
<dbReference type="PhylomeDB" id="B4G8C3"/>
<dbReference type="STRING" id="7234.B4G8C3"/>
<dbReference type="InterPro" id="IPR003109">
    <property type="entry name" value="GoLoco_motif"/>
</dbReference>
<proteinExistence type="predicted"/>
<dbReference type="eggNOG" id="ENOG502SC33">
    <property type="taxonomic scope" value="Eukaryota"/>
</dbReference>
<dbReference type="PROSITE" id="PS50877">
    <property type="entry name" value="GOLOCO"/>
    <property type="match status" value="1"/>
</dbReference>
<dbReference type="HOGENOM" id="CLU_1620756_0_0_1"/>
<name>B4G8C3_DROPE</name>
<feature type="compositionally biased region" description="Gly residues" evidence="1">
    <location>
        <begin position="41"/>
        <end position="52"/>
    </location>
</feature>
<evidence type="ECO:0000313" key="2">
    <source>
        <dbReference type="EMBL" id="EDW28603.1"/>
    </source>
</evidence>
<keyword evidence="3" id="KW-1185">Reference proteome</keyword>
<accession>B4G8C3</accession>
<dbReference type="GO" id="GO:0030695">
    <property type="term" value="F:GTPase regulator activity"/>
    <property type="evidence" value="ECO:0007669"/>
    <property type="project" value="InterPro"/>
</dbReference>
<reference evidence="2 3" key="1">
    <citation type="journal article" date="2007" name="Nature">
        <title>Evolution of genes and genomes on the Drosophila phylogeny.</title>
        <authorList>
            <consortium name="Drosophila 12 Genomes Consortium"/>
            <person name="Clark A.G."/>
            <person name="Eisen M.B."/>
            <person name="Smith D.R."/>
            <person name="Bergman C.M."/>
            <person name="Oliver B."/>
            <person name="Markow T.A."/>
            <person name="Kaufman T.C."/>
            <person name="Kellis M."/>
            <person name="Gelbart W."/>
            <person name="Iyer V.N."/>
            <person name="Pollard D.A."/>
            <person name="Sackton T.B."/>
            <person name="Larracuente A.M."/>
            <person name="Singh N.D."/>
            <person name="Abad J.P."/>
            <person name="Abt D.N."/>
            <person name="Adryan B."/>
            <person name="Aguade M."/>
            <person name="Akashi H."/>
            <person name="Anderson W.W."/>
            <person name="Aquadro C.F."/>
            <person name="Ardell D.H."/>
            <person name="Arguello R."/>
            <person name="Artieri C.G."/>
            <person name="Barbash D.A."/>
            <person name="Barker D."/>
            <person name="Barsanti P."/>
            <person name="Batterham P."/>
            <person name="Batzoglou S."/>
            <person name="Begun D."/>
            <person name="Bhutkar A."/>
            <person name="Blanco E."/>
            <person name="Bosak S.A."/>
            <person name="Bradley R.K."/>
            <person name="Brand A.D."/>
            <person name="Brent M.R."/>
            <person name="Brooks A.N."/>
            <person name="Brown R.H."/>
            <person name="Butlin R.K."/>
            <person name="Caggese C."/>
            <person name="Calvi B.R."/>
            <person name="Bernardo de Carvalho A."/>
            <person name="Caspi A."/>
            <person name="Castrezana S."/>
            <person name="Celniker S.E."/>
            <person name="Chang J.L."/>
            <person name="Chapple C."/>
            <person name="Chatterji S."/>
            <person name="Chinwalla A."/>
            <person name="Civetta A."/>
            <person name="Clifton S.W."/>
            <person name="Comeron J.M."/>
            <person name="Costello J.C."/>
            <person name="Coyne J.A."/>
            <person name="Daub J."/>
            <person name="David R.G."/>
            <person name="Delcher A.L."/>
            <person name="Delehaunty K."/>
            <person name="Do C.B."/>
            <person name="Ebling H."/>
            <person name="Edwards K."/>
            <person name="Eickbush T."/>
            <person name="Evans J.D."/>
            <person name="Filipski A."/>
            <person name="Findeiss S."/>
            <person name="Freyhult E."/>
            <person name="Fulton L."/>
            <person name="Fulton R."/>
            <person name="Garcia A.C."/>
            <person name="Gardiner A."/>
            <person name="Garfield D.A."/>
            <person name="Garvin B.E."/>
            <person name="Gibson G."/>
            <person name="Gilbert D."/>
            <person name="Gnerre S."/>
            <person name="Godfrey J."/>
            <person name="Good R."/>
            <person name="Gotea V."/>
            <person name="Gravely B."/>
            <person name="Greenberg A.J."/>
            <person name="Griffiths-Jones S."/>
            <person name="Gross S."/>
            <person name="Guigo R."/>
            <person name="Gustafson E.A."/>
            <person name="Haerty W."/>
            <person name="Hahn M.W."/>
            <person name="Halligan D.L."/>
            <person name="Halpern A.L."/>
            <person name="Halter G.M."/>
            <person name="Han M.V."/>
            <person name="Heger A."/>
            <person name="Hillier L."/>
            <person name="Hinrichs A.S."/>
            <person name="Holmes I."/>
            <person name="Hoskins R.A."/>
            <person name="Hubisz M.J."/>
            <person name="Hultmark D."/>
            <person name="Huntley M.A."/>
            <person name="Jaffe D.B."/>
            <person name="Jagadeeshan S."/>
            <person name="Jeck W.R."/>
            <person name="Johnson J."/>
            <person name="Jones C.D."/>
            <person name="Jordan W.C."/>
            <person name="Karpen G.H."/>
            <person name="Kataoka E."/>
            <person name="Keightley P.D."/>
            <person name="Kheradpour P."/>
            <person name="Kirkness E.F."/>
            <person name="Koerich L.B."/>
            <person name="Kristiansen K."/>
            <person name="Kudrna D."/>
            <person name="Kulathinal R.J."/>
            <person name="Kumar S."/>
            <person name="Kwok R."/>
            <person name="Lander E."/>
            <person name="Langley C.H."/>
            <person name="Lapoint R."/>
            <person name="Lazzaro B.P."/>
            <person name="Lee S.J."/>
            <person name="Levesque L."/>
            <person name="Li R."/>
            <person name="Lin C.F."/>
            <person name="Lin M.F."/>
            <person name="Lindblad-Toh K."/>
            <person name="Llopart A."/>
            <person name="Long M."/>
            <person name="Low L."/>
            <person name="Lozovsky E."/>
            <person name="Lu J."/>
            <person name="Luo M."/>
            <person name="Machado C.A."/>
            <person name="Makalowski W."/>
            <person name="Marzo M."/>
            <person name="Matsuda M."/>
            <person name="Matzkin L."/>
            <person name="McAllister B."/>
            <person name="McBride C.S."/>
            <person name="McKernan B."/>
            <person name="McKernan K."/>
            <person name="Mendez-Lago M."/>
            <person name="Minx P."/>
            <person name="Mollenhauer M.U."/>
            <person name="Montooth K."/>
            <person name="Mount S.M."/>
            <person name="Mu X."/>
            <person name="Myers E."/>
            <person name="Negre B."/>
            <person name="Newfeld S."/>
            <person name="Nielsen R."/>
            <person name="Noor M.A."/>
            <person name="O'Grady P."/>
            <person name="Pachter L."/>
            <person name="Papaceit M."/>
            <person name="Parisi M.J."/>
            <person name="Parisi M."/>
            <person name="Parts L."/>
            <person name="Pedersen J.S."/>
            <person name="Pesole G."/>
            <person name="Phillippy A.M."/>
            <person name="Ponting C.P."/>
            <person name="Pop M."/>
            <person name="Porcelli D."/>
            <person name="Powell J.R."/>
            <person name="Prohaska S."/>
            <person name="Pruitt K."/>
            <person name="Puig M."/>
            <person name="Quesneville H."/>
            <person name="Ram K.R."/>
            <person name="Rand D."/>
            <person name="Rasmussen M.D."/>
            <person name="Reed L.K."/>
            <person name="Reenan R."/>
            <person name="Reily A."/>
            <person name="Remington K.A."/>
            <person name="Rieger T.T."/>
            <person name="Ritchie M.G."/>
            <person name="Robin C."/>
            <person name="Rogers Y.H."/>
            <person name="Rohde C."/>
            <person name="Rozas J."/>
            <person name="Rubenfield M.J."/>
            <person name="Ruiz A."/>
            <person name="Russo S."/>
            <person name="Salzberg S.L."/>
            <person name="Sanchez-Gracia A."/>
            <person name="Saranga D.J."/>
            <person name="Sato H."/>
            <person name="Schaeffer S.W."/>
            <person name="Schatz M.C."/>
            <person name="Schlenke T."/>
            <person name="Schwartz R."/>
            <person name="Segarra C."/>
            <person name="Singh R.S."/>
            <person name="Sirot L."/>
            <person name="Sirota M."/>
            <person name="Sisneros N.B."/>
            <person name="Smith C.D."/>
            <person name="Smith T.F."/>
            <person name="Spieth J."/>
            <person name="Stage D.E."/>
            <person name="Stark A."/>
            <person name="Stephan W."/>
            <person name="Strausberg R.L."/>
            <person name="Strempel S."/>
            <person name="Sturgill D."/>
            <person name="Sutton G."/>
            <person name="Sutton G.G."/>
            <person name="Tao W."/>
            <person name="Teichmann S."/>
            <person name="Tobari Y.N."/>
            <person name="Tomimura Y."/>
            <person name="Tsolas J.M."/>
            <person name="Valente V.L."/>
            <person name="Venter E."/>
            <person name="Venter J.C."/>
            <person name="Vicario S."/>
            <person name="Vieira F.G."/>
            <person name="Vilella A.J."/>
            <person name="Villasante A."/>
            <person name="Walenz B."/>
            <person name="Wang J."/>
            <person name="Wasserman M."/>
            <person name="Watts T."/>
            <person name="Wilson D."/>
            <person name="Wilson R.K."/>
            <person name="Wing R.A."/>
            <person name="Wolfner M.F."/>
            <person name="Wong A."/>
            <person name="Wong G.K."/>
            <person name="Wu C.I."/>
            <person name="Wu G."/>
            <person name="Yamamoto D."/>
            <person name="Yang H.P."/>
            <person name="Yang S.P."/>
            <person name="Yorke J.A."/>
            <person name="Yoshida K."/>
            <person name="Zdobnov E."/>
            <person name="Zhang P."/>
            <person name="Zhang Y."/>
            <person name="Zimin A.V."/>
            <person name="Baldwin J."/>
            <person name="Abdouelleil A."/>
            <person name="Abdulkadir J."/>
            <person name="Abebe A."/>
            <person name="Abera B."/>
            <person name="Abreu J."/>
            <person name="Acer S.C."/>
            <person name="Aftuck L."/>
            <person name="Alexander A."/>
            <person name="An P."/>
            <person name="Anderson E."/>
            <person name="Anderson S."/>
            <person name="Arachi H."/>
            <person name="Azer M."/>
            <person name="Bachantsang P."/>
            <person name="Barry A."/>
            <person name="Bayul T."/>
            <person name="Berlin A."/>
            <person name="Bessette D."/>
            <person name="Bloom T."/>
            <person name="Blye J."/>
            <person name="Boguslavskiy L."/>
            <person name="Bonnet C."/>
            <person name="Boukhgalter B."/>
            <person name="Bourzgui I."/>
            <person name="Brown A."/>
            <person name="Cahill P."/>
            <person name="Channer S."/>
            <person name="Cheshatsang Y."/>
            <person name="Chuda L."/>
            <person name="Citroen M."/>
            <person name="Collymore A."/>
            <person name="Cooke P."/>
            <person name="Costello M."/>
            <person name="D'Aco K."/>
            <person name="Daza R."/>
            <person name="De Haan G."/>
            <person name="DeGray S."/>
            <person name="DeMaso C."/>
            <person name="Dhargay N."/>
            <person name="Dooley K."/>
            <person name="Dooley E."/>
            <person name="Doricent M."/>
            <person name="Dorje P."/>
            <person name="Dorjee K."/>
            <person name="Dupes A."/>
            <person name="Elong R."/>
            <person name="Falk J."/>
            <person name="Farina A."/>
            <person name="Faro S."/>
            <person name="Ferguson D."/>
            <person name="Fisher S."/>
            <person name="Foley C.D."/>
            <person name="Franke A."/>
            <person name="Friedrich D."/>
            <person name="Gadbois L."/>
            <person name="Gearin G."/>
            <person name="Gearin C.R."/>
            <person name="Giannoukos G."/>
            <person name="Goode T."/>
            <person name="Graham J."/>
            <person name="Grandbois E."/>
            <person name="Grewal S."/>
            <person name="Gyaltsen K."/>
            <person name="Hafez N."/>
            <person name="Hagos B."/>
            <person name="Hall J."/>
            <person name="Henson C."/>
            <person name="Hollinger A."/>
            <person name="Honan T."/>
            <person name="Huard M.D."/>
            <person name="Hughes L."/>
            <person name="Hurhula B."/>
            <person name="Husby M.E."/>
            <person name="Kamat A."/>
            <person name="Kanga B."/>
            <person name="Kashin S."/>
            <person name="Khazanovich D."/>
            <person name="Kisner P."/>
            <person name="Lance K."/>
            <person name="Lara M."/>
            <person name="Lee W."/>
            <person name="Lennon N."/>
            <person name="Letendre F."/>
            <person name="LeVine R."/>
            <person name="Lipovsky A."/>
            <person name="Liu X."/>
            <person name="Liu J."/>
            <person name="Liu S."/>
            <person name="Lokyitsang T."/>
            <person name="Lokyitsang Y."/>
            <person name="Lubonja R."/>
            <person name="Lui A."/>
            <person name="MacDonald P."/>
            <person name="Magnisalis V."/>
            <person name="Maru K."/>
            <person name="Matthews C."/>
            <person name="McCusker W."/>
            <person name="McDonough S."/>
            <person name="Mehta T."/>
            <person name="Meldrim J."/>
            <person name="Meneus L."/>
            <person name="Mihai O."/>
            <person name="Mihalev A."/>
            <person name="Mihova T."/>
            <person name="Mittelman R."/>
            <person name="Mlenga V."/>
            <person name="Montmayeur A."/>
            <person name="Mulrain L."/>
            <person name="Navidi A."/>
            <person name="Naylor J."/>
            <person name="Negash T."/>
            <person name="Nguyen T."/>
            <person name="Nguyen N."/>
            <person name="Nicol R."/>
            <person name="Norbu C."/>
            <person name="Norbu N."/>
            <person name="Novod N."/>
            <person name="O'Neill B."/>
            <person name="Osman S."/>
            <person name="Markiewicz E."/>
            <person name="Oyono O.L."/>
            <person name="Patti C."/>
            <person name="Phunkhang P."/>
            <person name="Pierre F."/>
            <person name="Priest M."/>
            <person name="Raghuraman S."/>
            <person name="Rege F."/>
            <person name="Reyes R."/>
            <person name="Rise C."/>
            <person name="Rogov P."/>
            <person name="Ross K."/>
            <person name="Ryan E."/>
            <person name="Settipalli S."/>
            <person name="Shea T."/>
            <person name="Sherpa N."/>
            <person name="Shi L."/>
            <person name="Shih D."/>
            <person name="Sparrow T."/>
            <person name="Spaulding J."/>
            <person name="Stalker J."/>
            <person name="Stange-Thomann N."/>
            <person name="Stavropoulos S."/>
            <person name="Stone C."/>
            <person name="Strader C."/>
            <person name="Tesfaye S."/>
            <person name="Thomson T."/>
            <person name="Thoulutsang Y."/>
            <person name="Thoulutsang D."/>
            <person name="Topham K."/>
            <person name="Topping I."/>
            <person name="Tsamla T."/>
            <person name="Vassiliev H."/>
            <person name="Vo A."/>
            <person name="Wangchuk T."/>
            <person name="Wangdi T."/>
            <person name="Weiand M."/>
            <person name="Wilkinson J."/>
            <person name="Wilson A."/>
            <person name="Yadav S."/>
            <person name="Young G."/>
            <person name="Yu Q."/>
            <person name="Zembek L."/>
            <person name="Zhong D."/>
            <person name="Zimmer A."/>
            <person name="Zwirko Z."/>
            <person name="Jaffe D.B."/>
            <person name="Alvarez P."/>
            <person name="Brockman W."/>
            <person name="Butler J."/>
            <person name="Chin C."/>
            <person name="Gnerre S."/>
            <person name="Grabherr M."/>
            <person name="Kleber M."/>
            <person name="Mauceli E."/>
            <person name="MacCallum I."/>
        </authorList>
    </citation>
    <scope>NUCLEOTIDE SEQUENCE [LARGE SCALE GENOMIC DNA]</scope>
    <source>
        <strain evidence="3">MSH-3 / Tucson 14011-0111.49</strain>
    </source>
</reference>
<dbReference type="AlphaFoldDB" id="B4G8C3"/>
<dbReference type="Pfam" id="PF02188">
    <property type="entry name" value="GoLoco"/>
    <property type="match status" value="1"/>
</dbReference>
<organism evidence="3">
    <name type="scientific">Drosophila persimilis</name>
    <name type="common">Fruit fly</name>
    <dbReference type="NCBI Taxonomy" id="7234"/>
    <lineage>
        <taxon>Eukaryota</taxon>
        <taxon>Metazoa</taxon>
        <taxon>Ecdysozoa</taxon>
        <taxon>Arthropoda</taxon>
        <taxon>Hexapoda</taxon>
        <taxon>Insecta</taxon>
        <taxon>Pterygota</taxon>
        <taxon>Neoptera</taxon>
        <taxon>Endopterygota</taxon>
        <taxon>Diptera</taxon>
        <taxon>Brachycera</taxon>
        <taxon>Muscomorpha</taxon>
        <taxon>Ephydroidea</taxon>
        <taxon>Drosophilidae</taxon>
        <taxon>Drosophila</taxon>
        <taxon>Sophophora</taxon>
    </lineage>
</organism>
<feature type="region of interest" description="Disordered" evidence="1">
    <location>
        <begin position="34"/>
        <end position="58"/>
    </location>
</feature>
<evidence type="ECO:0000256" key="1">
    <source>
        <dbReference type="SAM" id="MobiDB-lite"/>
    </source>
</evidence>
<dbReference type="SMART" id="SM00390">
    <property type="entry name" value="GoLoco"/>
    <property type="match status" value="1"/>
</dbReference>
<protein>
    <submittedName>
        <fullName evidence="2">GL18867</fullName>
    </submittedName>
</protein>
<dbReference type="Proteomes" id="UP000008744">
    <property type="component" value="Unassembled WGS sequence"/>
</dbReference>
<dbReference type="EMBL" id="CH479180">
    <property type="protein sequence ID" value="EDW28603.1"/>
    <property type="molecule type" value="Genomic_DNA"/>
</dbReference>